<dbReference type="GO" id="GO:0016887">
    <property type="term" value="F:ATP hydrolysis activity"/>
    <property type="evidence" value="ECO:0007669"/>
    <property type="project" value="InterPro"/>
</dbReference>
<keyword evidence="1 6" id="KW-0963">Cytoplasm</keyword>
<sequence length="1174" mass="135565">MLRLNSVYIKGFKSFAMPTRFEVSSGMTAVVGPNGSGKSNVVDAIRWIFGEQSMKNIRADSREDVIFNGSERFPPSNSAEVKLVFESEEGIFSIAREISRDGQSSYKVNDKQSRLKDIKELFQGTGVGMDIYSIVGQGQVDKVVTASPYELRALIEEAAGTAVYKERKKEALGKLAATEENLSRLEDIIFELGKQRKSLYLKAKRAEKFVEYSAKQKELKNLFFGNIARLEEEKLGTLNGDLGEVRNELKDLQKKLIEGESKWSALRAEFSEVDKEIEGFTKLLEEYKKRQNDLLELKEMYSRRLNEKENRLIEISTRIDNFRSEIEDLDKRKDEIKLIIESLEQQVSDEETALSLSEEERDSLLKNYSAREREWLKHQETFESISKRLSKIENELERLENSREDTSKRLRLIENQLETKRDRFETLKEETESLAKQGKESSDKQRKVEAEVSASKERLVELDAELEKARDRLSSNESEFRRSQMERGLLQRQQEEYQGFSKAVREVFSRKESFAGLRDVVANIIQVPESFETAITVLLGYRMQDIVVDDSITAKRIIEFLKSYKIGRVTLLPIDMIEGSFRNFSRVESHPGFINYAARLVEIPDGFEKLPVYLFGNSIVARTLDDAIEMRRSEGFIGRIVSVDGQLLSSGGSITGGFIGEETRTDLLSRKRRIQELVEREDELEKQIQLGNKQIERLRDEMTEVRGYLKALQEELNELASKGAAINRMIAELLKSAQEVEEEIAELQKLENEYTRRMEENFRKKEVLVGEQSALKEERSELQRKVEEESEELKKQKKALEQLQEKIVDTRLRLSTLYEKQEQYTKEHSSLIQKSKADQENIDLLSREVSEVESETERLRRQVADQERELTSVKKETENLFSSIRNQREGKEQRFSALQEAEEEINEMKAEREKLRDKSHKLEMHIQESEMKLSRVREELDEVEEEVEILSEEKLQDIKVELDDYENKLKFLGSVDLEAIDEYGVVDREYQELDEQRKDLEEAKVKLIELIDKTDAKAKNIFMETFNSVNENFNRYIEEIFDGGEGEIKIIPGEDLLETGLEITVRRPGRKIQKLQLLSGGEKALVGIALVFSLLSIKPSPFYVLDEVDAPLDDFNAERFRVLLRKHAADTQFLVVTHNKLVMEVANVLHGVTMTDGLSRVIPVELQSVETVIG</sequence>
<comment type="subcellular location">
    <subcellularLocation>
        <location evidence="6">Cytoplasm</location>
    </subcellularLocation>
</comment>
<dbReference type="STRING" id="660470.Theba_0457"/>
<reference evidence="9 10" key="1">
    <citation type="journal article" date="2012" name="Genome Biol. Evol.">
        <title>Genome Sequence of the Mesophilic Thermotogales Bacterium Mesotoga prima MesG1.Ag.4.2 Reveals the Largest Thermotogales Genome To Date.</title>
        <authorList>
            <person name="Zhaxybayeva O."/>
            <person name="Swithers K.S."/>
            <person name="Foght J."/>
            <person name="Green A.G."/>
            <person name="Bruce D."/>
            <person name="Detter C."/>
            <person name="Han S."/>
            <person name="Teshima H."/>
            <person name="Han J."/>
            <person name="Woyke T."/>
            <person name="Pitluck S."/>
            <person name="Nolan M."/>
            <person name="Ivanova N."/>
            <person name="Pati A."/>
            <person name="Land M.L."/>
            <person name="Dlutek M."/>
            <person name="Doolittle W.F."/>
            <person name="Noll K.M."/>
            <person name="Nesbo C.L."/>
        </authorList>
    </citation>
    <scope>NUCLEOTIDE SEQUENCE [LARGE SCALE GENOMIC DNA]</scope>
    <source>
        <strain evidence="10">mesG1.Ag.4.2</strain>
    </source>
</reference>
<name>I2F2N0_9BACT</name>
<dbReference type="GO" id="GO:0030261">
    <property type="term" value="P:chromosome condensation"/>
    <property type="evidence" value="ECO:0007669"/>
    <property type="project" value="InterPro"/>
</dbReference>
<dbReference type="PANTHER" id="PTHR43977">
    <property type="entry name" value="STRUCTURAL MAINTENANCE OF CHROMOSOMES PROTEIN 3"/>
    <property type="match status" value="1"/>
</dbReference>
<dbReference type="InterPro" id="IPR011890">
    <property type="entry name" value="SMC_prok"/>
</dbReference>
<dbReference type="InterPro" id="IPR010935">
    <property type="entry name" value="SMC_hinge"/>
</dbReference>
<comment type="function">
    <text evidence="6">Required for chromosome condensation and partitioning.</text>
</comment>
<dbReference type="eggNOG" id="COG1196">
    <property type="taxonomic scope" value="Bacteria"/>
</dbReference>
<dbReference type="SUPFAM" id="SSF57997">
    <property type="entry name" value="Tropomyosin"/>
    <property type="match status" value="2"/>
</dbReference>
<evidence type="ECO:0000256" key="3">
    <source>
        <dbReference type="ARBA" id="ARBA00022840"/>
    </source>
</evidence>
<dbReference type="InterPro" id="IPR027417">
    <property type="entry name" value="P-loop_NTPase"/>
</dbReference>
<feature type="coiled-coil region" evidence="6">
    <location>
        <begin position="168"/>
        <end position="195"/>
    </location>
</feature>
<feature type="region of interest" description="Disordered" evidence="7">
    <location>
        <begin position="428"/>
        <end position="450"/>
    </location>
</feature>
<accession>I2F2N0</accession>
<proteinExistence type="inferred from homology"/>
<evidence type="ECO:0000313" key="10">
    <source>
        <dbReference type="Proteomes" id="UP000002881"/>
    </source>
</evidence>
<feature type="binding site" evidence="6">
    <location>
        <begin position="33"/>
        <end position="40"/>
    </location>
    <ligand>
        <name>ATP</name>
        <dbReference type="ChEBI" id="CHEBI:30616"/>
    </ligand>
</feature>
<protein>
    <recommendedName>
        <fullName evidence="6">Chromosome partition protein Smc</fullName>
    </recommendedName>
</protein>
<evidence type="ECO:0000259" key="8">
    <source>
        <dbReference type="SMART" id="SM00968"/>
    </source>
</evidence>
<dbReference type="GO" id="GO:0007062">
    <property type="term" value="P:sister chromatid cohesion"/>
    <property type="evidence" value="ECO:0007669"/>
    <property type="project" value="InterPro"/>
</dbReference>
<feature type="coiled-coil region" evidence="6">
    <location>
        <begin position="667"/>
        <end position="1017"/>
    </location>
</feature>
<dbReference type="HAMAP" id="MF_01894">
    <property type="entry name" value="Smc_prok"/>
    <property type="match status" value="1"/>
</dbReference>
<keyword evidence="10" id="KW-1185">Reference proteome</keyword>
<dbReference type="SUPFAM" id="SSF75553">
    <property type="entry name" value="Smc hinge domain"/>
    <property type="match status" value="1"/>
</dbReference>
<dbReference type="EMBL" id="CP003532">
    <property type="protein sequence ID" value="AFK06183.1"/>
    <property type="molecule type" value="Genomic_DNA"/>
</dbReference>
<dbReference type="GO" id="GO:0005737">
    <property type="term" value="C:cytoplasm"/>
    <property type="evidence" value="ECO:0007669"/>
    <property type="project" value="UniProtKB-SubCell"/>
</dbReference>
<evidence type="ECO:0000256" key="2">
    <source>
        <dbReference type="ARBA" id="ARBA00022741"/>
    </source>
</evidence>
<evidence type="ECO:0000256" key="1">
    <source>
        <dbReference type="ARBA" id="ARBA00022490"/>
    </source>
</evidence>
<comment type="similarity">
    <text evidence="6">Belongs to the SMC family.</text>
</comment>
<dbReference type="Proteomes" id="UP000002881">
    <property type="component" value="Chromosome"/>
</dbReference>
<gene>
    <name evidence="6" type="primary">smc</name>
    <name evidence="9" type="ORF">Theba_0457</name>
</gene>
<dbReference type="GO" id="GO:0003677">
    <property type="term" value="F:DNA binding"/>
    <property type="evidence" value="ECO:0007669"/>
    <property type="project" value="UniProtKB-UniRule"/>
</dbReference>
<dbReference type="Pfam" id="PF06470">
    <property type="entry name" value="SMC_hinge"/>
    <property type="match status" value="1"/>
</dbReference>
<dbReference type="SUPFAM" id="SSF52540">
    <property type="entry name" value="P-loop containing nucleoside triphosphate hydrolases"/>
    <property type="match status" value="2"/>
</dbReference>
<comment type="subunit">
    <text evidence="6">Homodimer.</text>
</comment>
<dbReference type="Gene3D" id="1.10.287.1490">
    <property type="match status" value="1"/>
</dbReference>
<evidence type="ECO:0000256" key="5">
    <source>
        <dbReference type="ARBA" id="ARBA00023125"/>
    </source>
</evidence>
<keyword evidence="2 6" id="KW-0547">Nucleotide-binding</keyword>
<dbReference type="NCBIfam" id="TIGR02168">
    <property type="entry name" value="SMC_prok_B"/>
    <property type="match status" value="1"/>
</dbReference>
<feature type="domain" description="SMC hinge" evidence="8">
    <location>
        <begin position="515"/>
        <end position="631"/>
    </location>
</feature>
<dbReference type="Gene3D" id="3.30.70.1620">
    <property type="match status" value="1"/>
</dbReference>
<comment type="domain">
    <text evidence="6">Contains large globular domains required for ATP hydrolysis at each terminus and a third globular domain forming a flexible hinge near the middle of the molecule. These domains are separated by coiled-coil structures.</text>
</comment>
<evidence type="ECO:0000256" key="7">
    <source>
        <dbReference type="SAM" id="MobiDB-lite"/>
    </source>
</evidence>
<dbReference type="GeneID" id="87106309"/>
<keyword evidence="4 6" id="KW-0175">Coiled coil</keyword>
<dbReference type="RefSeq" id="WP_014730297.1">
    <property type="nucleotide sequence ID" value="NC_017934.1"/>
</dbReference>
<evidence type="ECO:0000256" key="4">
    <source>
        <dbReference type="ARBA" id="ARBA00023054"/>
    </source>
</evidence>
<dbReference type="Pfam" id="PF02463">
    <property type="entry name" value="SMC_N"/>
    <property type="match status" value="1"/>
</dbReference>
<dbReference type="Gene3D" id="1.20.1060.20">
    <property type="match status" value="1"/>
</dbReference>
<dbReference type="GO" id="GO:0005524">
    <property type="term" value="F:ATP binding"/>
    <property type="evidence" value="ECO:0007669"/>
    <property type="project" value="UniProtKB-UniRule"/>
</dbReference>
<keyword evidence="5 6" id="KW-0238">DNA-binding</keyword>
<dbReference type="GO" id="GO:0005694">
    <property type="term" value="C:chromosome"/>
    <property type="evidence" value="ECO:0007669"/>
    <property type="project" value="InterPro"/>
</dbReference>
<dbReference type="KEGG" id="mpg:Theba_0457"/>
<keyword evidence="3 6" id="KW-0067">ATP-binding</keyword>
<evidence type="ECO:0000313" key="9">
    <source>
        <dbReference type="EMBL" id="AFK06183.1"/>
    </source>
</evidence>
<dbReference type="AlphaFoldDB" id="I2F2N0"/>
<dbReference type="InterPro" id="IPR036277">
    <property type="entry name" value="SMC_hinge_sf"/>
</dbReference>
<dbReference type="InterPro" id="IPR024704">
    <property type="entry name" value="SMC"/>
</dbReference>
<dbReference type="HOGENOM" id="CLU_001042_2_2_0"/>
<dbReference type="GO" id="GO:0007059">
    <property type="term" value="P:chromosome segregation"/>
    <property type="evidence" value="ECO:0007669"/>
    <property type="project" value="UniProtKB-UniRule"/>
</dbReference>
<evidence type="ECO:0000256" key="6">
    <source>
        <dbReference type="HAMAP-Rule" id="MF_01894"/>
    </source>
</evidence>
<dbReference type="Gene3D" id="3.40.50.300">
    <property type="entry name" value="P-loop containing nucleotide triphosphate hydrolases"/>
    <property type="match status" value="2"/>
</dbReference>
<dbReference type="GO" id="GO:0006260">
    <property type="term" value="P:DNA replication"/>
    <property type="evidence" value="ECO:0007669"/>
    <property type="project" value="UniProtKB-UniRule"/>
</dbReference>
<dbReference type="InterPro" id="IPR003395">
    <property type="entry name" value="RecF/RecN/SMC_N"/>
</dbReference>
<dbReference type="SMART" id="SM00968">
    <property type="entry name" value="SMC_hinge"/>
    <property type="match status" value="1"/>
</dbReference>
<organism evidence="9 10">
    <name type="scientific">Mesotoga prima MesG1.Ag.4.2</name>
    <dbReference type="NCBI Taxonomy" id="660470"/>
    <lineage>
        <taxon>Bacteria</taxon>
        <taxon>Thermotogati</taxon>
        <taxon>Thermotogota</taxon>
        <taxon>Thermotogae</taxon>
        <taxon>Kosmotogales</taxon>
        <taxon>Kosmotogaceae</taxon>
        <taxon>Mesotoga</taxon>
    </lineage>
</organism>
<dbReference type="PIRSF" id="PIRSF005719">
    <property type="entry name" value="SMC"/>
    <property type="match status" value="1"/>
</dbReference>